<name>A0A7S4LJ77_9EUGL</name>
<sequence>MLGGGDAKIKASCTDAAKGNNTQGATQPPHQVSIFFSASDCGIMGAAPIRALDPHSDRSANQSGGLSELPTATKCWCGTAKGLFTTCLWDGTTLSWQDEALGLLDTGGYLFDCNHSRGSAR</sequence>
<dbReference type="EMBL" id="HBJA01128050">
    <property type="protein sequence ID" value="CAE0832810.1"/>
    <property type="molecule type" value="Transcribed_RNA"/>
</dbReference>
<dbReference type="AlphaFoldDB" id="A0A7S4LJ77"/>
<feature type="region of interest" description="Disordered" evidence="1">
    <location>
        <begin position="52"/>
        <end position="71"/>
    </location>
</feature>
<reference evidence="2" key="1">
    <citation type="submission" date="2021-01" db="EMBL/GenBank/DDBJ databases">
        <authorList>
            <person name="Corre E."/>
            <person name="Pelletier E."/>
            <person name="Niang G."/>
            <person name="Scheremetjew M."/>
            <person name="Finn R."/>
            <person name="Kale V."/>
            <person name="Holt S."/>
            <person name="Cochrane G."/>
            <person name="Meng A."/>
            <person name="Brown T."/>
            <person name="Cohen L."/>
        </authorList>
    </citation>
    <scope>NUCLEOTIDE SEQUENCE</scope>
    <source>
        <strain evidence="2">CCMP1594</strain>
    </source>
</reference>
<gene>
    <name evidence="2" type="ORF">EGYM00163_LOCUS44095</name>
</gene>
<accession>A0A7S4LJ77</accession>
<proteinExistence type="predicted"/>
<protein>
    <submittedName>
        <fullName evidence="2">Uncharacterized protein</fullName>
    </submittedName>
</protein>
<evidence type="ECO:0000313" key="2">
    <source>
        <dbReference type="EMBL" id="CAE0832810.1"/>
    </source>
</evidence>
<organism evidence="2">
    <name type="scientific">Eutreptiella gymnastica</name>
    <dbReference type="NCBI Taxonomy" id="73025"/>
    <lineage>
        <taxon>Eukaryota</taxon>
        <taxon>Discoba</taxon>
        <taxon>Euglenozoa</taxon>
        <taxon>Euglenida</taxon>
        <taxon>Spirocuta</taxon>
        <taxon>Euglenophyceae</taxon>
        <taxon>Eutreptiales</taxon>
        <taxon>Eutreptiaceae</taxon>
        <taxon>Eutreptiella</taxon>
    </lineage>
</organism>
<evidence type="ECO:0000256" key="1">
    <source>
        <dbReference type="SAM" id="MobiDB-lite"/>
    </source>
</evidence>